<evidence type="ECO:0000256" key="3">
    <source>
        <dbReference type="ARBA" id="ARBA00022475"/>
    </source>
</evidence>
<dbReference type="AlphaFoldDB" id="A0A6N2RHS7"/>
<evidence type="ECO:0000256" key="8">
    <source>
        <dbReference type="RuleBase" id="RU363032"/>
    </source>
</evidence>
<feature type="transmembrane region" description="Helical" evidence="8">
    <location>
        <begin position="382"/>
        <end position="407"/>
    </location>
</feature>
<evidence type="ECO:0000256" key="4">
    <source>
        <dbReference type="ARBA" id="ARBA00022519"/>
    </source>
</evidence>
<feature type="transmembrane region" description="Helical" evidence="8">
    <location>
        <begin position="288"/>
        <end position="311"/>
    </location>
</feature>
<feature type="transmembrane region" description="Helical" evidence="8">
    <location>
        <begin position="12"/>
        <end position="31"/>
    </location>
</feature>
<keyword evidence="6 8" id="KW-1133">Transmembrane helix</keyword>
<sequence length="555" mass="58786">MTDFRQRALRVGAGAVALGVPLAFLTLFFAWPAATLIAQGFSAESGGIDLSGLGELLGASRTWKVIGRTLWMALLGTTFSLILGIPGAYALYCCRFPGRRFLRAVISVPFVLPTVVVGVAFRSLLAPQGWLGFLGLDGTMTAVVAAMVFFNYSLVVRNVGSFWAQLDERPAQVASCLGAPPRRVFLSVTLPALLPAIASAASLVFLYCATSFGIVLILGGSKLTTVESEIYMLTTQFLDLRSASVLSIVQLVVIALSLIIAEAARRRGKNAATLGRPRAERSVSAGDLWALVFSGFVISVLVLLPLAALVWRSLHRRGRFTFEHYAKLADSSFTPALRVSPLQALGYSLLVALVAMVIALSVGVCVVLLVTRHPRSRVGRSAIAVVESVFMLPLGVSAVTVGFGFLITMNRPPLDLRSSWILVPCAQAVVALPLVVRLIAPSLRAINPRLREAAASLGASDSRVLVTIDGPVLARSVGIAAGFAIATSLGEFGATSFLAKGDAVTLPVVIYRLISRPDALDQGVAMASCVLLAAVCALLITCMEWLRPAEIGDRL</sequence>
<protein>
    <submittedName>
        <fullName evidence="10">2-aminoethylphosphonate transport system permease protein PhnU</fullName>
    </submittedName>
</protein>
<evidence type="ECO:0000256" key="6">
    <source>
        <dbReference type="ARBA" id="ARBA00022989"/>
    </source>
</evidence>
<comment type="similarity">
    <text evidence="8">Belongs to the binding-protein-dependent transport system permease family.</text>
</comment>
<dbReference type="GO" id="GO:0055085">
    <property type="term" value="P:transmembrane transport"/>
    <property type="evidence" value="ECO:0007669"/>
    <property type="project" value="InterPro"/>
</dbReference>
<feature type="transmembrane region" description="Helical" evidence="8">
    <location>
        <begin position="104"/>
        <end position="124"/>
    </location>
</feature>
<evidence type="ECO:0000259" key="9">
    <source>
        <dbReference type="PROSITE" id="PS50928"/>
    </source>
</evidence>
<dbReference type="EMBL" id="CACRSM010000002">
    <property type="protein sequence ID" value="VYS80893.1"/>
    <property type="molecule type" value="Genomic_DNA"/>
</dbReference>
<feature type="domain" description="ABC transmembrane type-1" evidence="9">
    <location>
        <begin position="345"/>
        <end position="543"/>
    </location>
</feature>
<feature type="transmembrane region" description="Helical" evidence="8">
    <location>
        <begin position="240"/>
        <end position="261"/>
    </location>
</feature>
<dbReference type="InterPro" id="IPR000515">
    <property type="entry name" value="MetI-like"/>
</dbReference>
<evidence type="ECO:0000256" key="2">
    <source>
        <dbReference type="ARBA" id="ARBA00022448"/>
    </source>
</evidence>
<dbReference type="GO" id="GO:0005886">
    <property type="term" value="C:plasma membrane"/>
    <property type="evidence" value="ECO:0007669"/>
    <property type="project" value="UniProtKB-SubCell"/>
</dbReference>
<keyword evidence="5 8" id="KW-0812">Transmembrane</keyword>
<feature type="domain" description="ABC transmembrane type-1" evidence="9">
    <location>
        <begin position="66"/>
        <end position="264"/>
    </location>
</feature>
<dbReference type="Pfam" id="PF00528">
    <property type="entry name" value="BPD_transp_1"/>
    <property type="match status" value="1"/>
</dbReference>
<dbReference type="SUPFAM" id="SSF161098">
    <property type="entry name" value="MetI-like"/>
    <property type="match status" value="2"/>
</dbReference>
<accession>A0A6N2RHS7</accession>
<reference evidence="10" key="1">
    <citation type="submission" date="2019-11" db="EMBL/GenBank/DDBJ databases">
        <authorList>
            <person name="Feng L."/>
        </authorList>
    </citation>
    <scope>NUCLEOTIDE SEQUENCE</scope>
    <source>
        <strain evidence="10">AodontolyticusLFYP35</strain>
    </source>
</reference>
<dbReference type="PROSITE" id="PS50928">
    <property type="entry name" value="ABC_TM1"/>
    <property type="match status" value="2"/>
</dbReference>
<comment type="subcellular location">
    <subcellularLocation>
        <location evidence="1">Cell inner membrane</location>
        <topology evidence="1">Multi-pass membrane protein</topology>
    </subcellularLocation>
    <subcellularLocation>
        <location evidence="8">Cell membrane</location>
        <topology evidence="8">Multi-pass membrane protein</topology>
    </subcellularLocation>
</comment>
<proteinExistence type="inferred from homology"/>
<evidence type="ECO:0000256" key="5">
    <source>
        <dbReference type="ARBA" id="ARBA00022692"/>
    </source>
</evidence>
<feature type="transmembrane region" description="Helical" evidence="8">
    <location>
        <begin position="130"/>
        <end position="152"/>
    </location>
</feature>
<dbReference type="PANTHER" id="PTHR43357:SF4">
    <property type="entry name" value="INNER MEMBRANE ABC TRANSPORTER PERMEASE PROTEIN YDCV"/>
    <property type="match status" value="1"/>
</dbReference>
<name>A0A6N2RHS7_9ACTO</name>
<feature type="transmembrane region" description="Helical" evidence="8">
    <location>
        <begin position="344"/>
        <end position="370"/>
    </location>
</feature>
<keyword evidence="7 8" id="KW-0472">Membrane</keyword>
<evidence type="ECO:0000256" key="1">
    <source>
        <dbReference type="ARBA" id="ARBA00004429"/>
    </source>
</evidence>
<dbReference type="PANTHER" id="PTHR43357">
    <property type="entry name" value="INNER MEMBRANE ABC TRANSPORTER PERMEASE PROTEIN YDCV"/>
    <property type="match status" value="1"/>
</dbReference>
<keyword evidence="3" id="KW-1003">Cell membrane</keyword>
<keyword evidence="2 8" id="KW-0813">Transport</keyword>
<dbReference type="Gene3D" id="1.10.3720.10">
    <property type="entry name" value="MetI-like"/>
    <property type="match status" value="2"/>
</dbReference>
<gene>
    <name evidence="10" type="primary">phnU</name>
    <name evidence="10" type="ORF">AOLFYP35_00383</name>
</gene>
<feature type="transmembrane region" description="Helical" evidence="8">
    <location>
        <begin position="70"/>
        <end position="92"/>
    </location>
</feature>
<organism evidence="10">
    <name type="scientific">Schaalia odontolytica</name>
    <dbReference type="NCBI Taxonomy" id="1660"/>
    <lineage>
        <taxon>Bacteria</taxon>
        <taxon>Bacillati</taxon>
        <taxon>Actinomycetota</taxon>
        <taxon>Actinomycetes</taxon>
        <taxon>Actinomycetales</taxon>
        <taxon>Actinomycetaceae</taxon>
        <taxon>Schaalia</taxon>
    </lineage>
</organism>
<evidence type="ECO:0000313" key="10">
    <source>
        <dbReference type="EMBL" id="VYS80893.1"/>
    </source>
</evidence>
<keyword evidence="4" id="KW-0997">Cell inner membrane</keyword>
<feature type="transmembrane region" description="Helical" evidence="8">
    <location>
        <begin position="419"/>
        <end position="440"/>
    </location>
</feature>
<feature type="transmembrane region" description="Helical" evidence="8">
    <location>
        <begin position="524"/>
        <end position="546"/>
    </location>
</feature>
<feature type="transmembrane region" description="Helical" evidence="8">
    <location>
        <begin position="192"/>
        <end position="220"/>
    </location>
</feature>
<dbReference type="CDD" id="cd06261">
    <property type="entry name" value="TM_PBP2"/>
    <property type="match status" value="2"/>
</dbReference>
<dbReference type="InterPro" id="IPR035906">
    <property type="entry name" value="MetI-like_sf"/>
</dbReference>
<evidence type="ECO:0000256" key="7">
    <source>
        <dbReference type="ARBA" id="ARBA00023136"/>
    </source>
</evidence>